<reference evidence="1 2" key="1">
    <citation type="journal article" date="2019" name="Int. J. Syst. Evol. Microbiol.">
        <title>The Global Catalogue of Microorganisms (GCM) 10K type strain sequencing project: providing services to taxonomists for standard genome sequencing and annotation.</title>
        <authorList>
            <consortium name="The Broad Institute Genomics Platform"/>
            <consortium name="The Broad Institute Genome Sequencing Center for Infectious Disease"/>
            <person name="Wu L."/>
            <person name="Ma J."/>
        </authorList>
    </citation>
    <scope>NUCLEOTIDE SEQUENCE [LARGE SCALE GENOMIC DNA]</scope>
    <source>
        <strain evidence="1 2">JCM 14559</strain>
    </source>
</reference>
<dbReference type="Proteomes" id="UP001500897">
    <property type="component" value="Unassembled WGS sequence"/>
</dbReference>
<sequence length="574" mass="61552">MDFDRRILVPVGPDAWRWRTFDSERTVVVAARTVTSLVRVLEVLPDLVGDDHRLTVVFAHDPTSAFGEGVPELLRSLRCRTLPWDQLAEAKPDLMVSASENIGVPAGDYPVLVLPHGVGFQKFVPDSATSGTRLSGLVPDQLLTARRAWLAVSHPDQESQLAAVHPATVGRTVLVGDPCLDRLHASSRWRDRYRSSLGVAPGQKLLFVSSTWGQGSLIGRHPDLPARLLAELPSDGYRLALVLHPNVWSGHGAWQVRVLQRAALAAGALLIDPAEGWQQALTASDVVVGDHGSVTLYGAALGKPVLLAAFGEEAVPGTAGHLLRRSAPPLDRSAPLRPQIDAAVSDHRPDLLAAATDRAFTERGSAFPKLRRLLYQLLDLDPLPDSGSGGRPRAFPPVPRAGTPLPTSFQVETVLVASGTPSPRVSVQRYPASVREPDEESGGVFWHLASDTEEPDPHLTDSASVLTCGRPSASLDAAHRQVTALRTHYTALLIAVPLPDGVLIDLAGGPRFAVRPVDGQPLAPGTAAAAFYTVLRDTLRAELLDHSGLLLDLGSHCRELTIQKVPELTEPTPD</sequence>
<dbReference type="Gene3D" id="3.40.50.12580">
    <property type="match status" value="1"/>
</dbReference>
<protein>
    <recommendedName>
        <fullName evidence="3">CDP-glycerol:poly(Glycerophosphate) glycerophosphotransferase</fullName>
    </recommendedName>
</protein>
<gene>
    <name evidence="1" type="ORF">GCM10009759_07880</name>
</gene>
<accession>A0ABN2WBF9</accession>
<evidence type="ECO:0000313" key="2">
    <source>
        <dbReference type="Proteomes" id="UP001500897"/>
    </source>
</evidence>
<evidence type="ECO:0000313" key="1">
    <source>
        <dbReference type="EMBL" id="GAA2086877.1"/>
    </source>
</evidence>
<keyword evidence="2" id="KW-1185">Reference proteome</keyword>
<dbReference type="InterPro" id="IPR043148">
    <property type="entry name" value="TagF_C"/>
</dbReference>
<evidence type="ECO:0008006" key="3">
    <source>
        <dbReference type="Google" id="ProtNLM"/>
    </source>
</evidence>
<dbReference type="SUPFAM" id="SSF53756">
    <property type="entry name" value="UDP-Glycosyltransferase/glycogen phosphorylase"/>
    <property type="match status" value="1"/>
</dbReference>
<dbReference type="EMBL" id="BAAANS010000003">
    <property type="protein sequence ID" value="GAA2086877.1"/>
    <property type="molecule type" value="Genomic_DNA"/>
</dbReference>
<comment type="caution">
    <text evidence="1">The sequence shown here is derived from an EMBL/GenBank/DDBJ whole genome shotgun (WGS) entry which is preliminary data.</text>
</comment>
<proteinExistence type="predicted"/>
<name>A0ABN2WBF9_9ACTN</name>
<organism evidence="1 2">
    <name type="scientific">Kitasatospora saccharophila</name>
    <dbReference type="NCBI Taxonomy" id="407973"/>
    <lineage>
        <taxon>Bacteria</taxon>
        <taxon>Bacillati</taxon>
        <taxon>Actinomycetota</taxon>
        <taxon>Actinomycetes</taxon>
        <taxon>Kitasatosporales</taxon>
        <taxon>Streptomycetaceae</taxon>
        <taxon>Kitasatospora</taxon>
    </lineage>
</organism>
<dbReference type="RefSeq" id="WP_344550293.1">
    <property type="nucleotide sequence ID" value="NZ_BAAANS010000003.1"/>
</dbReference>